<gene>
    <name evidence="6" type="ORF">PIIN_04264</name>
</gene>
<dbReference type="AlphaFoldDB" id="G4TGA1"/>
<dbReference type="HOGENOM" id="CLU_059021_3_0_1"/>
<dbReference type="SMART" id="SM00903">
    <property type="entry name" value="Flavin_Reduct"/>
    <property type="match status" value="1"/>
</dbReference>
<keyword evidence="7" id="KW-1185">Reference proteome</keyword>
<keyword evidence="2" id="KW-0285">Flavoprotein</keyword>
<evidence type="ECO:0000313" key="6">
    <source>
        <dbReference type="EMBL" id="CCA70325.1"/>
    </source>
</evidence>
<sequence>MTDLAPFRDDPGFHYTQPPAPKWQFGDGLRTDSALGARWKQDEDLGFKIFDPAKEEPRNIYKLMTSGIVPRPVAFVSSQDKQGVANLAPFSYFNICNHNPPMISVSVNCKGDVPKDTARCIMETGEFTVNIMSEAFAEAANWTSVEAPYEVDEWVGSGLTRVPSTLVKPPRVLESAFSMECELYKSVPLASPSTPDKPTSYMLIGLVKLIHVRNAVLTEAGNTVDPHKLAPIARMGDITYSTLGSGFRIPRPQWDDVKAEYEKRAS</sequence>
<dbReference type="Gene3D" id="2.30.110.10">
    <property type="entry name" value="Electron Transport, Fmn-binding Protein, Chain A"/>
    <property type="match status" value="1"/>
</dbReference>
<feature type="domain" description="Flavin reductase like" evidence="5">
    <location>
        <begin position="66"/>
        <end position="225"/>
    </location>
</feature>
<comment type="caution">
    <text evidence="6">The sequence shown here is derived from an EMBL/GenBank/DDBJ whole genome shotgun (WGS) entry which is preliminary data.</text>
</comment>
<comment type="cofactor">
    <cofactor evidence="1">
        <name>FMN</name>
        <dbReference type="ChEBI" id="CHEBI:58210"/>
    </cofactor>
</comment>
<name>G4TGA1_SERID</name>
<evidence type="ECO:0000256" key="4">
    <source>
        <dbReference type="ARBA" id="ARBA00038054"/>
    </source>
</evidence>
<dbReference type="STRING" id="1109443.G4TGA1"/>
<dbReference type="GO" id="GO:0010181">
    <property type="term" value="F:FMN binding"/>
    <property type="evidence" value="ECO:0007669"/>
    <property type="project" value="InterPro"/>
</dbReference>
<evidence type="ECO:0000256" key="1">
    <source>
        <dbReference type="ARBA" id="ARBA00001917"/>
    </source>
</evidence>
<dbReference type="PANTHER" id="PTHR33798">
    <property type="entry name" value="FLAVOPROTEIN OXYGENASE"/>
    <property type="match status" value="1"/>
</dbReference>
<dbReference type="Pfam" id="PF01613">
    <property type="entry name" value="Flavin_Reduct"/>
    <property type="match status" value="1"/>
</dbReference>
<protein>
    <recommendedName>
        <fullName evidence="5">Flavin reductase like domain-containing protein</fullName>
    </recommendedName>
</protein>
<dbReference type="InterPro" id="IPR002563">
    <property type="entry name" value="Flavin_Rdtase-like_dom"/>
</dbReference>
<evidence type="ECO:0000256" key="3">
    <source>
        <dbReference type="ARBA" id="ARBA00022643"/>
    </source>
</evidence>
<dbReference type="Proteomes" id="UP000007148">
    <property type="component" value="Unassembled WGS sequence"/>
</dbReference>
<dbReference type="OMA" id="GNLIICE"/>
<dbReference type="eggNOG" id="ENOG502S020">
    <property type="taxonomic scope" value="Eukaryota"/>
</dbReference>
<dbReference type="SUPFAM" id="SSF50475">
    <property type="entry name" value="FMN-binding split barrel"/>
    <property type="match status" value="1"/>
</dbReference>
<reference evidence="6 7" key="1">
    <citation type="journal article" date="2011" name="PLoS Pathog.">
        <title>Endophytic Life Strategies Decoded by Genome and Transcriptome Analyses of the Mutualistic Root Symbiont Piriformospora indica.</title>
        <authorList>
            <person name="Zuccaro A."/>
            <person name="Lahrmann U."/>
            <person name="Guldener U."/>
            <person name="Langen G."/>
            <person name="Pfiffi S."/>
            <person name="Biedenkopf D."/>
            <person name="Wong P."/>
            <person name="Samans B."/>
            <person name="Grimm C."/>
            <person name="Basiewicz M."/>
            <person name="Murat C."/>
            <person name="Martin F."/>
            <person name="Kogel K.H."/>
        </authorList>
    </citation>
    <scope>NUCLEOTIDE SEQUENCE [LARGE SCALE GENOMIC DNA]</scope>
    <source>
        <strain evidence="6 7">DSM 11827</strain>
    </source>
</reference>
<accession>G4TGA1</accession>
<dbReference type="InParanoid" id="G4TGA1"/>
<dbReference type="EMBL" id="CAFZ01000079">
    <property type="protein sequence ID" value="CCA70325.1"/>
    <property type="molecule type" value="Genomic_DNA"/>
</dbReference>
<evidence type="ECO:0000256" key="2">
    <source>
        <dbReference type="ARBA" id="ARBA00022630"/>
    </source>
</evidence>
<evidence type="ECO:0000313" key="7">
    <source>
        <dbReference type="Proteomes" id="UP000007148"/>
    </source>
</evidence>
<organism evidence="6 7">
    <name type="scientific">Serendipita indica (strain DSM 11827)</name>
    <name type="common">Root endophyte fungus</name>
    <name type="synonym">Piriformospora indica</name>
    <dbReference type="NCBI Taxonomy" id="1109443"/>
    <lineage>
        <taxon>Eukaryota</taxon>
        <taxon>Fungi</taxon>
        <taxon>Dikarya</taxon>
        <taxon>Basidiomycota</taxon>
        <taxon>Agaricomycotina</taxon>
        <taxon>Agaricomycetes</taxon>
        <taxon>Sebacinales</taxon>
        <taxon>Serendipitaceae</taxon>
        <taxon>Serendipita</taxon>
    </lineage>
</organism>
<dbReference type="InterPro" id="IPR012349">
    <property type="entry name" value="Split_barrel_FMN-bd"/>
</dbReference>
<proteinExistence type="inferred from homology"/>
<dbReference type="OrthoDB" id="10250990at2759"/>
<comment type="similarity">
    <text evidence="4">Belongs to the flavoredoxin family.</text>
</comment>
<keyword evidence="3" id="KW-0288">FMN</keyword>
<evidence type="ECO:0000259" key="5">
    <source>
        <dbReference type="SMART" id="SM00903"/>
    </source>
</evidence>
<dbReference type="PANTHER" id="PTHR33798:SF5">
    <property type="entry name" value="FLAVIN REDUCTASE LIKE DOMAIN-CONTAINING PROTEIN"/>
    <property type="match status" value="1"/>
</dbReference>